<keyword evidence="2" id="KW-1185">Reference proteome</keyword>
<evidence type="ECO:0000313" key="1">
    <source>
        <dbReference type="EMBL" id="CAH1441447.1"/>
    </source>
</evidence>
<reference evidence="1 2" key="1">
    <citation type="submission" date="2022-01" db="EMBL/GenBank/DDBJ databases">
        <authorList>
            <person name="Xiong W."/>
            <person name="Schranz E."/>
        </authorList>
    </citation>
    <scope>NUCLEOTIDE SEQUENCE [LARGE SCALE GENOMIC DNA]</scope>
</reference>
<proteinExistence type="predicted"/>
<comment type="caution">
    <text evidence="1">The sequence shown here is derived from an EMBL/GenBank/DDBJ whole genome shotgun (WGS) entry which is preliminary data.</text>
</comment>
<dbReference type="EMBL" id="CAKMRJ010005412">
    <property type="protein sequence ID" value="CAH1441447.1"/>
    <property type="molecule type" value="Genomic_DNA"/>
</dbReference>
<organism evidence="1 2">
    <name type="scientific">Lactuca virosa</name>
    <dbReference type="NCBI Taxonomy" id="75947"/>
    <lineage>
        <taxon>Eukaryota</taxon>
        <taxon>Viridiplantae</taxon>
        <taxon>Streptophyta</taxon>
        <taxon>Embryophyta</taxon>
        <taxon>Tracheophyta</taxon>
        <taxon>Spermatophyta</taxon>
        <taxon>Magnoliopsida</taxon>
        <taxon>eudicotyledons</taxon>
        <taxon>Gunneridae</taxon>
        <taxon>Pentapetalae</taxon>
        <taxon>asterids</taxon>
        <taxon>campanulids</taxon>
        <taxon>Asterales</taxon>
        <taxon>Asteraceae</taxon>
        <taxon>Cichorioideae</taxon>
        <taxon>Cichorieae</taxon>
        <taxon>Lactucinae</taxon>
        <taxon>Lactuca</taxon>
    </lineage>
</organism>
<protein>
    <submittedName>
        <fullName evidence="1">Uncharacterized protein</fullName>
    </submittedName>
</protein>
<dbReference type="AlphaFoldDB" id="A0AAU9NUH6"/>
<gene>
    <name evidence="1" type="ORF">LVIROSA_LOCUS27508</name>
</gene>
<dbReference type="Proteomes" id="UP001157418">
    <property type="component" value="Unassembled WGS sequence"/>
</dbReference>
<name>A0AAU9NUH6_9ASTR</name>
<evidence type="ECO:0000313" key="2">
    <source>
        <dbReference type="Proteomes" id="UP001157418"/>
    </source>
</evidence>
<accession>A0AAU9NUH6</accession>
<sequence>MVGCQISRMMAKGFSYIFIQEKLEKVTEAGKTSTKTFTSGKEGKSFIHHKHPSVFVPTLSPPVEVMLRALELFLPRGLQVEKTIKISNIQYLEVALFKFQWHRLCKPIGIRLLSPLLLSLIPPPPLFYVSCLLLLLICLPDHAQSGPLPQSSDSPSSPPISYISPSGNSISPGMLPHPRHLSHLRQGGLGNSFEETVCSLKLRETIDNPTHADFVNPQADRISNLNSFKFPVLPAPGFHQETFNYSRCLRAQTILKSSKTVPIKQEKVPKIWNVASQQPSMKMNH</sequence>